<dbReference type="GO" id="GO:0004632">
    <property type="term" value="F:phosphopantothenate--cysteine ligase activity"/>
    <property type="evidence" value="ECO:0007669"/>
    <property type="project" value="UniProtKB-UniRule"/>
</dbReference>
<feature type="binding site" evidence="3">
    <location>
        <position position="292"/>
    </location>
    <ligand>
        <name>CTP</name>
        <dbReference type="ChEBI" id="CHEBI:37563"/>
    </ligand>
</feature>
<dbReference type="GO" id="GO:0071513">
    <property type="term" value="C:phosphopantothenoylcysteine decarboxylase complex"/>
    <property type="evidence" value="ECO:0007669"/>
    <property type="project" value="TreeGrafter"/>
</dbReference>
<keyword evidence="3 4" id="KW-0436">Ligase</keyword>
<dbReference type="EC" id="4.1.1.36" evidence="3"/>
<dbReference type="NCBIfam" id="TIGR00521">
    <property type="entry name" value="coaBC_dfp"/>
    <property type="match status" value="1"/>
</dbReference>
<dbReference type="Proteomes" id="UP000239007">
    <property type="component" value="Unassembled WGS sequence"/>
</dbReference>
<feature type="binding site" evidence="3">
    <location>
        <position position="302"/>
    </location>
    <ligand>
        <name>CTP</name>
        <dbReference type="ChEBI" id="CHEBI:37563"/>
    </ligand>
</feature>
<keyword evidence="3" id="KW-0511">Multifunctional enzyme</keyword>
<gene>
    <name evidence="3" type="primary">coaBC</name>
    <name evidence="7" type="ORF">BTO11_01240</name>
</gene>
<evidence type="ECO:0000313" key="8">
    <source>
        <dbReference type="Proteomes" id="UP000239007"/>
    </source>
</evidence>
<feature type="domain" description="Flavoprotein" evidence="5">
    <location>
        <begin position="9"/>
        <end position="182"/>
    </location>
</feature>
<sequence>MNSQLNSNKNILLIITGGIAAYKMPEFVRRIKEHGCNVKVVMTSGAKAFITPLTLQAVSGEPVAEDLLDPQAEASMGHIEFAKWADLVVVAPATADMIAKMAAGLANDLATTLLLATSAPVIICPAMNQQMYAHPATKHNLNILTQRGVSICGPASGEQACGDVGLGRMVEAAEIVETCMQHFDATLNTSSTIAALPIWQGKTITITAGPTREGIDPVRYISNHSSGKMGFALAQVAKQLGAKVNLIAGPVNLATPANVSRVDVVSACEMHKASLDLAKSSDVFIACAAVADYRPDNVATQKIKKDNDVMQITMTKNPDIVKDVAALTANRPFVVGFAAETQDVEQYAKSKMQRKNLDMICANDVSVSGQGFNSDQNALKVYWDDGSKDLPLDNKDALAKHLLSLIHQTYNR</sequence>
<keyword evidence="3 4" id="KW-0285">Flavoprotein</keyword>
<accession>A0A2S7UZH0</accession>
<dbReference type="InterPro" id="IPR003382">
    <property type="entry name" value="Flavoprotein"/>
</dbReference>
<dbReference type="SUPFAM" id="SSF102645">
    <property type="entry name" value="CoaB-like"/>
    <property type="match status" value="1"/>
</dbReference>
<comment type="similarity">
    <text evidence="3 4">In the N-terminal section; belongs to the HFCD (homo-oligomeric flavin containing Cys decarboxylase) superfamily.</text>
</comment>
<comment type="function">
    <text evidence="3">Catalyzes two sequential steps in the biosynthesis of coenzyme A. In the first step cysteine is conjugated to 4'-phosphopantothenate to form 4-phosphopantothenoylcysteine. In the second step the latter compound is decarboxylated to form 4'-phosphopantotheine.</text>
</comment>
<keyword evidence="3 4" id="KW-0288">FMN</keyword>
<dbReference type="InterPro" id="IPR005252">
    <property type="entry name" value="CoaBC"/>
</dbReference>
<feature type="binding site" evidence="3">
    <location>
        <position position="351"/>
    </location>
    <ligand>
        <name>CTP</name>
        <dbReference type="ChEBI" id="CHEBI:37563"/>
    </ligand>
</feature>
<dbReference type="EC" id="6.3.2.5" evidence="3"/>
<comment type="caution">
    <text evidence="3">Lacks conserved residue(s) required for the propagation of feature annotation.</text>
</comment>
<feature type="active site" description="Proton donor" evidence="3">
    <location>
        <position position="161"/>
    </location>
</feature>
<evidence type="ECO:0000256" key="1">
    <source>
        <dbReference type="ARBA" id="ARBA00022793"/>
    </source>
</evidence>
<dbReference type="InterPro" id="IPR007085">
    <property type="entry name" value="DNA/pantothenate-metab_flavo_C"/>
</dbReference>
<comment type="catalytic activity">
    <reaction evidence="3 4">
        <text>N-[(R)-4-phosphopantothenoyl]-L-cysteine + H(+) = (R)-4'-phosphopantetheine + CO2</text>
        <dbReference type="Rhea" id="RHEA:16793"/>
        <dbReference type="ChEBI" id="CHEBI:15378"/>
        <dbReference type="ChEBI" id="CHEBI:16526"/>
        <dbReference type="ChEBI" id="CHEBI:59458"/>
        <dbReference type="ChEBI" id="CHEBI:61723"/>
        <dbReference type="EC" id="4.1.1.36"/>
    </reaction>
</comment>
<dbReference type="GO" id="GO:0046872">
    <property type="term" value="F:metal ion binding"/>
    <property type="evidence" value="ECO:0007669"/>
    <property type="project" value="UniProtKB-KW"/>
</dbReference>
<comment type="cofactor">
    <cofactor evidence="3">
        <name>Mg(2+)</name>
        <dbReference type="ChEBI" id="CHEBI:18420"/>
    </cofactor>
</comment>
<dbReference type="AlphaFoldDB" id="A0A2S7UZH0"/>
<organism evidence="7 8">
    <name type="scientific">Psychrosphaera saromensis</name>
    <dbReference type="NCBI Taxonomy" id="716813"/>
    <lineage>
        <taxon>Bacteria</taxon>
        <taxon>Pseudomonadati</taxon>
        <taxon>Pseudomonadota</taxon>
        <taxon>Gammaproteobacteria</taxon>
        <taxon>Alteromonadales</taxon>
        <taxon>Pseudoalteromonadaceae</taxon>
        <taxon>Psychrosphaera</taxon>
    </lineage>
</organism>
<name>A0A2S7UZH0_9GAMM</name>
<keyword evidence="1 3" id="KW-0210">Decarboxylase</keyword>
<comment type="caution">
    <text evidence="7">The sequence shown here is derived from an EMBL/GenBank/DDBJ whole genome shotgun (WGS) entry which is preliminary data.</text>
</comment>
<dbReference type="SUPFAM" id="SSF52507">
    <property type="entry name" value="Homo-oligomeric flavin-containing Cys decarboxylases, HFCD"/>
    <property type="match status" value="1"/>
</dbReference>
<evidence type="ECO:0000313" key="7">
    <source>
        <dbReference type="EMBL" id="PQJ55105.1"/>
    </source>
</evidence>
<comment type="catalytic activity">
    <reaction evidence="3 4">
        <text>(R)-4'-phosphopantothenate + L-cysteine + CTP = N-[(R)-4-phosphopantothenoyl]-L-cysteine + CMP + diphosphate + H(+)</text>
        <dbReference type="Rhea" id="RHEA:19397"/>
        <dbReference type="ChEBI" id="CHEBI:10986"/>
        <dbReference type="ChEBI" id="CHEBI:15378"/>
        <dbReference type="ChEBI" id="CHEBI:33019"/>
        <dbReference type="ChEBI" id="CHEBI:35235"/>
        <dbReference type="ChEBI" id="CHEBI:37563"/>
        <dbReference type="ChEBI" id="CHEBI:59458"/>
        <dbReference type="ChEBI" id="CHEBI:60377"/>
        <dbReference type="EC" id="6.3.2.5"/>
    </reaction>
</comment>
<feature type="domain" description="DNA/pantothenate metabolism flavoprotein C-terminal" evidence="6">
    <location>
        <begin position="199"/>
        <end position="408"/>
    </location>
</feature>
<evidence type="ECO:0000259" key="5">
    <source>
        <dbReference type="Pfam" id="PF02441"/>
    </source>
</evidence>
<keyword evidence="8" id="KW-1185">Reference proteome</keyword>
<dbReference type="EMBL" id="MSCH01000003">
    <property type="protein sequence ID" value="PQJ55105.1"/>
    <property type="molecule type" value="Genomic_DNA"/>
</dbReference>
<evidence type="ECO:0000256" key="4">
    <source>
        <dbReference type="RuleBase" id="RU364078"/>
    </source>
</evidence>
<comment type="similarity">
    <text evidence="3 4">In the C-terminal section; belongs to the PPC synthetase family.</text>
</comment>
<comment type="function">
    <text evidence="4">Catalyzes two steps in the biosynthesis of coenzyme A. In the first step cysteine is conjugated to 4'-phosphopantothenate to form 4-phosphopantothenoylcysteine, in the latter compound is decarboxylated to form 4'-phosphopantotheine.</text>
</comment>
<dbReference type="OrthoDB" id="9802554at2"/>
<evidence type="ECO:0000256" key="3">
    <source>
        <dbReference type="HAMAP-Rule" id="MF_02225"/>
    </source>
</evidence>
<evidence type="ECO:0000256" key="2">
    <source>
        <dbReference type="ARBA" id="ARBA00023239"/>
    </source>
</evidence>
<dbReference type="InterPro" id="IPR035929">
    <property type="entry name" value="CoaB-like_sf"/>
</dbReference>
<dbReference type="GO" id="GO:0015941">
    <property type="term" value="P:pantothenate catabolic process"/>
    <property type="evidence" value="ECO:0007669"/>
    <property type="project" value="InterPro"/>
</dbReference>
<dbReference type="GO" id="GO:0004633">
    <property type="term" value="F:phosphopantothenoylcysteine decarboxylase activity"/>
    <property type="evidence" value="ECO:0007669"/>
    <property type="project" value="UniProtKB-UniRule"/>
</dbReference>
<dbReference type="PANTHER" id="PTHR14359">
    <property type="entry name" value="HOMO-OLIGOMERIC FLAVIN CONTAINING CYS DECARBOXYLASE FAMILY"/>
    <property type="match status" value="1"/>
</dbReference>
<feature type="region of interest" description="Phosphopantothenoylcysteine decarboxylase" evidence="3">
    <location>
        <begin position="1"/>
        <end position="203"/>
    </location>
</feature>
<dbReference type="PANTHER" id="PTHR14359:SF6">
    <property type="entry name" value="PHOSPHOPANTOTHENOYLCYSTEINE DECARBOXYLASE"/>
    <property type="match status" value="1"/>
</dbReference>
<proteinExistence type="inferred from homology"/>
<feature type="binding site" evidence="3">
    <location>
        <begin position="318"/>
        <end position="321"/>
    </location>
    <ligand>
        <name>CTP</name>
        <dbReference type="ChEBI" id="CHEBI:37563"/>
    </ligand>
</feature>
<comment type="pathway">
    <text evidence="3 4">Cofactor biosynthesis; coenzyme A biosynthesis; CoA from (R)-pantothenate: step 3/5.</text>
</comment>
<keyword evidence="3" id="KW-0479">Metal-binding</keyword>
<dbReference type="Gene3D" id="3.40.50.10300">
    <property type="entry name" value="CoaB-like"/>
    <property type="match status" value="1"/>
</dbReference>
<reference evidence="7 8" key="1">
    <citation type="submission" date="2016-12" db="EMBL/GenBank/DDBJ databases">
        <title>Diversity of luminous bacteria.</title>
        <authorList>
            <person name="Yoshizawa S."/>
            <person name="Kogure K."/>
        </authorList>
    </citation>
    <scope>NUCLEOTIDE SEQUENCE [LARGE SCALE GENOMIC DNA]</scope>
    <source>
        <strain evidence="7 8">SA4-48</strain>
    </source>
</reference>
<dbReference type="UniPathway" id="UPA00241">
    <property type="reaction ID" value="UER00353"/>
</dbReference>
<dbReference type="Pfam" id="PF04127">
    <property type="entry name" value="DFP"/>
    <property type="match status" value="1"/>
</dbReference>
<dbReference type="HAMAP" id="MF_02225">
    <property type="entry name" value="CoaBC"/>
    <property type="match status" value="1"/>
</dbReference>
<dbReference type="Pfam" id="PF02441">
    <property type="entry name" value="Flavoprotein"/>
    <property type="match status" value="1"/>
</dbReference>
<evidence type="ECO:0000259" key="6">
    <source>
        <dbReference type="Pfam" id="PF04127"/>
    </source>
</evidence>
<comment type="pathway">
    <text evidence="3 4">Cofactor biosynthesis; coenzyme A biosynthesis; CoA from (R)-pantothenate: step 2/5.</text>
</comment>
<keyword evidence="2 3" id="KW-0456">Lyase</keyword>
<dbReference type="InterPro" id="IPR036551">
    <property type="entry name" value="Flavin_trans-like"/>
</dbReference>
<dbReference type="GO" id="GO:0010181">
    <property type="term" value="F:FMN binding"/>
    <property type="evidence" value="ECO:0007669"/>
    <property type="project" value="UniProtKB-UniRule"/>
</dbReference>
<protein>
    <recommendedName>
        <fullName evidence="3">Coenzyme A biosynthesis bifunctional protein CoaBC</fullName>
    </recommendedName>
    <alternativeName>
        <fullName evidence="3">DNA/pantothenate metabolism flavoprotein</fullName>
    </alternativeName>
    <alternativeName>
        <fullName evidence="3">Phosphopantothenoylcysteine synthetase/decarboxylase</fullName>
        <shortName evidence="3">PPCS-PPCDC</shortName>
    </alternativeName>
    <domain>
        <recommendedName>
            <fullName evidence="3">Phosphopantothenoylcysteine decarboxylase</fullName>
            <shortName evidence="3">PPC decarboxylase</shortName>
            <shortName evidence="3">PPC-DC</shortName>
            <ecNumber evidence="3">4.1.1.36</ecNumber>
        </recommendedName>
        <alternativeName>
            <fullName evidence="3">CoaC</fullName>
        </alternativeName>
    </domain>
    <domain>
        <recommendedName>
            <fullName evidence="3">Phosphopantothenate--cysteine ligase</fullName>
            <ecNumber evidence="3">6.3.2.5</ecNumber>
        </recommendedName>
        <alternativeName>
            <fullName evidence="3">CoaB</fullName>
        </alternativeName>
        <alternativeName>
            <fullName evidence="3">Phosphopantothenoylcysteine synthetase</fullName>
            <shortName evidence="3">PPC synthetase</shortName>
            <shortName evidence="3">PPC-S</shortName>
        </alternativeName>
    </domain>
</protein>
<dbReference type="GO" id="GO:0015937">
    <property type="term" value="P:coenzyme A biosynthetic process"/>
    <property type="evidence" value="ECO:0007669"/>
    <property type="project" value="UniProtKB-UniRule"/>
</dbReference>
<feature type="region of interest" description="Phosphopantothenate--cysteine ligase" evidence="3">
    <location>
        <begin position="204"/>
        <end position="412"/>
    </location>
</feature>
<dbReference type="Gene3D" id="3.40.50.1950">
    <property type="entry name" value="Flavin prenyltransferase-like"/>
    <property type="match status" value="1"/>
</dbReference>
<feature type="binding site" evidence="3">
    <location>
        <position position="337"/>
    </location>
    <ligand>
        <name>CTP</name>
        <dbReference type="ChEBI" id="CHEBI:37563"/>
    </ligand>
</feature>
<feature type="binding site" evidence="3">
    <location>
        <position position="355"/>
    </location>
    <ligand>
        <name>CTP</name>
        <dbReference type="ChEBI" id="CHEBI:37563"/>
    </ligand>
</feature>
<comment type="cofactor">
    <cofactor evidence="3">
        <name>FMN</name>
        <dbReference type="ChEBI" id="CHEBI:58210"/>
    </cofactor>
    <text evidence="3">Binds 1 FMN per subunit.</text>
</comment>
<keyword evidence="3" id="KW-0460">Magnesium</keyword>